<proteinExistence type="predicted"/>
<sequence>LEFTDGYYEGWITTFIRRRFEVRKKINGQIFLDELGLLADLLEEYGSQRVFLIADATAYVRSGVSDIL</sequence>
<dbReference type="EMBL" id="UINC01107483">
    <property type="protein sequence ID" value="SVC72887.1"/>
    <property type="molecule type" value="Genomic_DNA"/>
</dbReference>
<feature type="non-terminal residue" evidence="1">
    <location>
        <position position="68"/>
    </location>
</feature>
<name>A0A382PJ62_9ZZZZ</name>
<gene>
    <name evidence="1" type="ORF">METZ01_LOCUS325741</name>
</gene>
<protein>
    <submittedName>
        <fullName evidence="1">Uncharacterized protein</fullName>
    </submittedName>
</protein>
<evidence type="ECO:0000313" key="1">
    <source>
        <dbReference type="EMBL" id="SVC72887.1"/>
    </source>
</evidence>
<reference evidence="1" key="1">
    <citation type="submission" date="2018-05" db="EMBL/GenBank/DDBJ databases">
        <authorList>
            <person name="Lanie J.A."/>
            <person name="Ng W.-L."/>
            <person name="Kazmierczak K.M."/>
            <person name="Andrzejewski T.M."/>
            <person name="Davidsen T.M."/>
            <person name="Wayne K.J."/>
            <person name="Tettelin H."/>
            <person name="Glass J.I."/>
            <person name="Rusch D."/>
            <person name="Podicherti R."/>
            <person name="Tsui H.-C.T."/>
            <person name="Winkler M.E."/>
        </authorList>
    </citation>
    <scope>NUCLEOTIDE SEQUENCE</scope>
</reference>
<accession>A0A382PJ62</accession>
<organism evidence="1">
    <name type="scientific">marine metagenome</name>
    <dbReference type="NCBI Taxonomy" id="408172"/>
    <lineage>
        <taxon>unclassified sequences</taxon>
        <taxon>metagenomes</taxon>
        <taxon>ecological metagenomes</taxon>
    </lineage>
</organism>
<dbReference type="AlphaFoldDB" id="A0A382PJ62"/>
<feature type="non-terminal residue" evidence="1">
    <location>
        <position position="1"/>
    </location>
</feature>